<feature type="domain" description="5'-Nucleotidase C-terminal" evidence="3">
    <location>
        <begin position="341"/>
        <end position="504"/>
    </location>
</feature>
<protein>
    <recommendedName>
        <fullName evidence="3">5'-Nucleotidase C-terminal domain-containing protein</fullName>
    </recommendedName>
</protein>
<sequence length="546" mass="59622">MLRWHNSTIIIALVFVVFWALSFWGCGEKVCGIRLVMTGFINGNLLPFRERYGVEKGKLLGGVAYRNSKALDILKAAPQGMDTLIIDTGDMISGTPEAYYTKGKCMIDTCVFLPFDAVLLGNREFDFGLDVLSLRLGEAPFPFIATNIRDASGKVPAFARNMVLVEKCGKKIAILGMVPDETPQMTPAKNIAGLKFLDSEKIAVESVSEARKQADFVILVTQIDADREGDKIRKIAESGADVIIANEYQRQHLGLERYGRTSVFNVYGYNKGSEIVSLDFTFQDKVGESLALVPVGEPVRTTVRKEETVPHEATSRVVADYTRKIDSIMERPIGEALEEIPHEYDRESAMADIVTDIMISVSGAAIAFQNPGGIKRSLKKGIVKARDMYDILPFDNEMVVMTLSGSQIRELLESSITKEFGLLQVSGIEYTFLSGTESSGTVASGASASSEVKSAENSVSGATAEVAPVLQSILVADQPLDDAADYRVVTNSFLAGGGDKFVTFVQGRDKKILGSLRSAVEEWIIDMKNIKRVKDGRIHETGPPSN</sequence>
<feature type="transmembrane region" description="Helical" evidence="2">
    <location>
        <begin position="7"/>
        <end position="25"/>
    </location>
</feature>
<evidence type="ECO:0000256" key="1">
    <source>
        <dbReference type="RuleBase" id="RU362119"/>
    </source>
</evidence>
<comment type="caution">
    <text evidence="4">The sequence shown here is derived from an EMBL/GenBank/DDBJ whole genome shotgun (WGS) entry which is preliminary data.</text>
</comment>
<dbReference type="InterPro" id="IPR006179">
    <property type="entry name" value="5_nucleotidase/apyrase"/>
</dbReference>
<gene>
    <name evidence="4" type="ORF">CVV64_01885</name>
</gene>
<name>A0A2N1PV11_9BACT</name>
<dbReference type="GO" id="GO:0016787">
    <property type="term" value="F:hydrolase activity"/>
    <property type="evidence" value="ECO:0007669"/>
    <property type="project" value="UniProtKB-KW"/>
</dbReference>
<dbReference type="Gene3D" id="3.90.780.10">
    <property type="entry name" value="5'-Nucleotidase, C-terminal domain"/>
    <property type="match status" value="1"/>
</dbReference>
<evidence type="ECO:0000256" key="2">
    <source>
        <dbReference type="SAM" id="Phobius"/>
    </source>
</evidence>
<accession>A0A2N1PV11</accession>
<keyword evidence="2" id="KW-1133">Transmembrane helix</keyword>
<evidence type="ECO:0000259" key="3">
    <source>
        <dbReference type="Pfam" id="PF02872"/>
    </source>
</evidence>
<keyword evidence="1" id="KW-0378">Hydrolase</keyword>
<keyword evidence="2" id="KW-0472">Membrane</keyword>
<dbReference type="PANTHER" id="PTHR11575">
    <property type="entry name" value="5'-NUCLEOTIDASE-RELATED"/>
    <property type="match status" value="1"/>
</dbReference>
<dbReference type="Proteomes" id="UP000233256">
    <property type="component" value="Unassembled WGS sequence"/>
</dbReference>
<dbReference type="SUPFAM" id="SSF56300">
    <property type="entry name" value="Metallo-dependent phosphatases"/>
    <property type="match status" value="1"/>
</dbReference>
<dbReference type="GO" id="GO:0000166">
    <property type="term" value="F:nucleotide binding"/>
    <property type="evidence" value="ECO:0007669"/>
    <property type="project" value="UniProtKB-KW"/>
</dbReference>
<keyword evidence="2" id="KW-0812">Transmembrane</keyword>
<dbReference type="AlphaFoldDB" id="A0A2N1PV11"/>
<dbReference type="InterPro" id="IPR029052">
    <property type="entry name" value="Metallo-depent_PP-like"/>
</dbReference>
<keyword evidence="1" id="KW-0547">Nucleotide-binding</keyword>
<evidence type="ECO:0000313" key="4">
    <source>
        <dbReference type="EMBL" id="PKK92185.1"/>
    </source>
</evidence>
<comment type="similarity">
    <text evidence="1">Belongs to the 5'-nucleotidase family.</text>
</comment>
<dbReference type="GO" id="GO:0009166">
    <property type="term" value="P:nucleotide catabolic process"/>
    <property type="evidence" value="ECO:0007669"/>
    <property type="project" value="InterPro"/>
</dbReference>
<dbReference type="PRINTS" id="PR01607">
    <property type="entry name" value="APYRASEFAMLY"/>
</dbReference>
<dbReference type="PANTHER" id="PTHR11575:SF24">
    <property type="entry name" value="5'-NUCLEOTIDASE"/>
    <property type="match status" value="1"/>
</dbReference>
<dbReference type="InterPro" id="IPR036907">
    <property type="entry name" value="5'-Nucleotdase_C_sf"/>
</dbReference>
<organism evidence="4 5">
    <name type="scientific">Candidatus Wallbacteria bacterium HGW-Wallbacteria-1</name>
    <dbReference type="NCBI Taxonomy" id="2013854"/>
    <lineage>
        <taxon>Bacteria</taxon>
        <taxon>Candidatus Walliibacteriota</taxon>
    </lineage>
</organism>
<dbReference type="SUPFAM" id="SSF55816">
    <property type="entry name" value="5'-nucleotidase (syn. UDP-sugar hydrolase), C-terminal domain"/>
    <property type="match status" value="1"/>
</dbReference>
<proteinExistence type="inferred from homology"/>
<dbReference type="Gene3D" id="3.60.21.10">
    <property type="match status" value="1"/>
</dbReference>
<reference evidence="4 5" key="1">
    <citation type="journal article" date="2017" name="ISME J.">
        <title>Potential for microbial H2 and metal transformations associated with novel bacteria and archaea in deep terrestrial subsurface sediments.</title>
        <authorList>
            <person name="Hernsdorf A.W."/>
            <person name="Amano Y."/>
            <person name="Miyakawa K."/>
            <person name="Ise K."/>
            <person name="Suzuki Y."/>
            <person name="Anantharaman K."/>
            <person name="Probst A."/>
            <person name="Burstein D."/>
            <person name="Thomas B.C."/>
            <person name="Banfield J.F."/>
        </authorList>
    </citation>
    <scope>NUCLEOTIDE SEQUENCE [LARGE SCALE GENOMIC DNA]</scope>
    <source>
        <strain evidence="4">HGW-Wallbacteria-1</strain>
    </source>
</reference>
<dbReference type="InterPro" id="IPR008334">
    <property type="entry name" value="5'-Nucleotdase_C"/>
</dbReference>
<dbReference type="Pfam" id="PF02872">
    <property type="entry name" value="5_nucleotid_C"/>
    <property type="match status" value="1"/>
</dbReference>
<evidence type="ECO:0000313" key="5">
    <source>
        <dbReference type="Proteomes" id="UP000233256"/>
    </source>
</evidence>
<dbReference type="EMBL" id="PGXC01000001">
    <property type="protein sequence ID" value="PKK92185.1"/>
    <property type="molecule type" value="Genomic_DNA"/>
</dbReference>